<dbReference type="RefSeq" id="WP_222581680.1">
    <property type="nucleotide sequence ID" value="NZ_JAHVHU010000024.1"/>
</dbReference>
<comment type="caution">
    <text evidence="1">The sequence shown here is derived from an EMBL/GenBank/DDBJ whole genome shotgun (WGS) entry which is preliminary data.</text>
</comment>
<organism evidence="1 2">
    <name type="scientific">Membranihabitans marinus</name>
    <dbReference type="NCBI Taxonomy" id="1227546"/>
    <lineage>
        <taxon>Bacteria</taxon>
        <taxon>Pseudomonadati</taxon>
        <taxon>Bacteroidota</taxon>
        <taxon>Saprospiria</taxon>
        <taxon>Saprospirales</taxon>
        <taxon>Saprospiraceae</taxon>
        <taxon>Membranihabitans</taxon>
    </lineage>
</organism>
<dbReference type="EMBL" id="JAHVHU010000024">
    <property type="protein sequence ID" value="MBY5960130.1"/>
    <property type="molecule type" value="Genomic_DNA"/>
</dbReference>
<keyword evidence="2" id="KW-1185">Reference proteome</keyword>
<accession>A0A953HXQ4</accession>
<proteinExistence type="predicted"/>
<evidence type="ECO:0000313" key="1">
    <source>
        <dbReference type="EMBL" id="MBY5960130.1"/>
    </source>
</evidence>
<name>A0A953HXQ4_9BACT</name>
<dbReference type="Proteomes" id="UP000753961">
    <property type="component" value="Unassembled WGS sequence"/>
</dbReference>
<evidence type="ECO:0000313" key="2">
    <source>
        <dbReference type="Proteomes" id="UP000753961"/>
    </source>
</evidence>
<dbReference type="AlphaFoldDB" id="A0A953HXQ4"/>
<sequence length="292" mass="34494">MEIEVQIGNSEIKKQIIDEVSIVIGDYYDKENGEPKYLIPDDFKQAVVELTEDQTYKSSRPNENHLVLGKTIRDKGVIIINPVLFTEKFDSQIRSTIYHHEYFHFLYELKDREYDLNTKHGQIKSFLDFYLEEYGALRHGINATKDTFSTVTDRLVWFLNLMAEGHYENIKNKSIYYQFFSELILKYKYHQIQLNDFLRQIFPKVRSYTLELLSFSAYSESLNNELSFQIEDDELFTTKTRTIAEVLDSYGSKEEDILNIDKYLGAFGISLKDTVEGLWWGVHFIENQENEK</sequence>
<protein>
    <submittedName>
        <fullName evidence="1">Uncharacterized protein</fullName>
    </submittedName>
</protein>
<reference evidence="1" key="1">
    <citation type="submission" date="2021-06" db="EMBL/GenBank/DDBJ databases">
        <title>44 bacteria genomes isolated from Dapeng, Shenzhen.</title>
        <authorList>
            <person name="Zheng W."/>
            <person name="Yu S."/>
            <person name="Huang Y."/>
        </authorList>
    </citation>
    <scope>NUCLEOTIDE SEQUENCE</scope>
    <source>
        <strain evidence="1">DP5N28-2</strain>
    </source>
</reference>
<gene>
    <name evidence="1" type="ORF">KUV50_18400</name>
</gene>